<name>A0A947D1A9_9HYPH</name>
<proteinExistence type="predicted"/>
<protein>
    <submittedName>
        <fullName evidence="1">Uncharacterized protein</fullName>
    </submittedName>
</protein>
<reference evidence="1 2" key="1">
    <citation type="submission" date="2021-06" db="EMBL/GenBank/DDBJ databases">
        <authorList>
            <person name="Grouzdev D.S."/>
            <person name="Koziaeva V."/>
        </authorList>
    </citation>
    <scope>NUCLEOTIDE SEQUENCE [LARGE SCALE GENOMIC DNA]</scope>
    <source>
        <strain evidence="1 2">22</strain>
    </source>
</reference>
<comment type="caution">
    <text evidence="1">The sequence shown here is derived from an EMBL/GenBank/DDBJ whole genome shotgun (WGS) entry which is preliminary data.</text>
</comment>
<organism evidence="1 2">
    <name type="scientific">Prosthecodimorpha staleyi</name>
    <dbReference type="NCBI Taxonomy" id="2840188"/>
    <lineage>
        <taxon>Bacteria</taxon>
        <taxon>Pseudomonadati</taxon>
        <taxon>Pseudomonadota</taxon>
        <taxon>Alphaproteobacteria</taxon>
        <taxon>Hyphomicrobiales</taxon>
        <taxon>Ancalomicrobiaceae</taxon>
        <taxon>Prosthecodimorpha</taxon>
    </lineage>
</organism>
<gene>
    <name evidence="1" type="ORF">KL771_05090</name>
</gene>
<dbReference type="RefSeq" id="WP_261967461.1">
    <property type="nucleotide sequence ID" value="NZ_JAHHZF010000002.1"/>
</dbReference>
<sequence>MNHLVLRSPAGSRTRDMAQRIKRLAPDLSCTACGHRDFAILEDVDENIRTVLRRQPYGGGPSAHFVSQPLVTLLCTHCGRLEQFAEAILKGAEPAEYGSEVRLDE</sequence>
<keyword evidence="2" id="KW-1185">Reference proteome</keyword>
<accession>A0A947D1A9</accession>
<dbReference type="EMBL" id="JAHHZF010000002">
    <property type="protein sequence ID" value="MBT9288811.1"/>
    <property type="molecule type" value="Genomic_DNA"/>
</dbReference>
<evidence type="ECO:0000313" key="2">
    <source>
        <dbReference type="Proteomes" id="UP000766595"/>
    </source>
</evidence>
<evidence type="ECO:0000313" key="1">
    <source>
        <dbReference type="EMBL" id="MBT9288811.1"/>
    </source>
</evidence>
<dbReference type="Proteomes" id="UP000766595">
    <property type="component" value="Unassembled WGS sequence"/>
</dbReference>
<dbReference type="AlphaFoldDB" id="A0A947D1A9"/>